<evidence type="ECO:0000313" key="2">
    <source>
        <dbReference type="Proteomes" id="UP001153365"/>
    </source>
</evidence>
<reference evidence="1" key="1">
    <citation type="submission" date="2022-06" db="EMBL/GenBank/DDBJ databases">
        <authorList>
            <consortium name="SYNGENTA / RWTH Aachen University"/>
        </authorList>
    </citation>
    <scope>NUCLEOTIDE SEQUENCE</scope>
</reference>
<accession>A0AAV0AGJ1</accession>
<sequence length="166" mass="17798">MAANTSPIGSVDPALINGLPGLLSLINAPLAPAVVAPINCPRSLSHDGQNLPHSWTLPTPPSTPAVATTTIIKNIPVPAYDLAMGQGLGEIPQLVPAVLSNPDTSSVSSEPQFLGADCTTRVPFNLRNTQRSYGFPTKDVFEYARHHHISTEDVEALFFYLFSRLR</sequence>
<evidence type="ECO:0000313" key="1">
    <source>
        <dbReference type="EMBL" id="CAH7666262.1"/>
    </source>
</evidence>
<keyword evidence="2" id="KW-1185">Reference proteome</keyword>
<name>A0AAV0AGJ1_PHAPC</name>
<proteinExistence type="predicted"/>
<comment type="caution">
    <text evidence="1">The sequence shown here is derived from an EMBL/GenBank/DDBJ whole genome shotgun (WGS) entry which is preliminary data.</text>
</comment>
<dbReference type="EMBL" id="CALTRL010000083">
    <property type="protein sequence ID" value="CAH7666262.1"/>
    <property type="molecule type" value="Genomic_DNA"/>
</dbReference>
<organism evidence="1 2">
    <name type="scientific">Phakopsora pachyrhizi</name>
    <name type="common">Asian soybean rust disease fungus</name>
    <dbReference type="NCBI Taxonomy" id="170000"/>
    <lineage>
        <taxon>Eukaryota</taxon>
        <taxon>Fungi</taxon>
        <taxon>Dikarya</taxon>
        <taxon>Basidiomycota</taxon>
        <taxon>Pucciniomycotina</taxon>
        <taxon>Pucciniomycetes</taxon>
        <taxon>Pucciniales</taxon>
        <taxon>Phakopsoraceae</taxon>
        <taxon>Phakopsora</taxon>
    </lineage>
</organism>
<gene>
    <name evidence="1" type="ORF">PPACK8108_LOCUS598</name>
</gene>
<dbReference type="AlphaFoldDB" id="A0AAV0AGJ1"/>
<protein>
    <submittedName>
        <fullName evidence="1">Uncharacterized protein</fullName>
    </submittedName>
</protein>
<dbReference type="Proteomes" id="UP001153365">
    <property type="component" value="Unassembled WGS sequence"/>
</dbReference>